<dbReference type="SUPFAM" id="SSF57850">
    <property type="entry name" value="RING/U-box"/>
    <property type="match status" value="1"/>
</dbReference>
<evidence type="ECO:0000259" key="6">
    <source>
        <dbReference type="PROSITE" id="PS50089"/>
    </source>
</evidence>
<keyword evidence="5" id="KW-1133">Transmembrane helix</keyword>
<dbReference type="PANTHER" id="PTHR22894:SF5">
    <property type="entry name" value="RING-TYPE DOMAIN-CONTAINING PROTEIN"/>
    <property type="match status" value="1"/>
</dbReference>
<name>A0ABQ8YCD2_9EUKA</name>
<dbReference type="InterPro" id="IPR038896">
    <property type="entry name" value="RNF170"/>
</dbReference>
<dbReference type="Gene3D" id="3.30.40.10">
    <property type="entry name" value="Zinc/RING finger domain, C3HC4 (zinc finger)"/>
    <property type="match status" value="1"/>
</dbReference>
<feature type="transmembrane region" description="Helical" evidence="5">
    <location>
        <begin position="158"/>
        <end position="178"/>
    </location>
</feature>
<evidence type="ECO:0000313" key="7">
    <source>
        <dbReference type="EMBL" id="KAJ6242200.1"/>
    </source>
</evidence>
<keyword evidence="5" id="KW-0472">Membrane</keyword>
<comment type="caution">
    <text evidence="7">The sequence shown here is derived from an EMBL/GenBank/DDBJ whole genome shotgun (WGS) entry which is preliminary data.</text>
</comment>
<organism evidence="7 8">
    <name type="scientific">Anaeramoeba flamelloides</name>
    <dbReference type="NCBI Taxonomy" id="1746091"/>
    <lineage>
        <taxon>Eukaryota</taxon>
        <taxon>Metamonada</taxon>
        <taxon>Anaeramoebidae</taxon>
        <taxon>Anaeramoeba</taxon>
    </lineage>
</organism>
<dbReference type="Proteomes" id="UP001150062">
    <property type="component" value="Unassembled WGS sequence"/>
</dbReference>
<dbReference type="Pfam" id="PF13923">
    <property type="entry name" value="zf-C3HC4_2"/>
    <property type="match status" value="1"/>
</dbReference>
<dbReference type="InterPro" id="IPR017907">
    <property type="entry name" value="Znf_RING_CS"/>
</dbReference>
<evidence type="ECO:0000256" key="5">
    <source>
        <dbReference type="SAM" id="Phobius"/>
    </source>
</evidence>
<keyword evidence="2 4" id="KW-0863">Zinc-finger</keyword>
<protein>
    <submittedName>
        <fullName evidence="7">E3 ubiquitin-protein ligase</fullName>
    </submittedName>
</protein>
<dbReference type="SMART" id="SM00184">
    <property type="entry name" value="RING"/>
    <property type="match status" value="1"/>
</dbReference>
<dbReference type="InterPro" id="IPR013083">
    <property type="entry name" value="Znf_RING/FYVE/PHD"/>
</dbReference>
<feature type="transmembrane region" description="Helical" evidence="5">
    <location>
        <begin position="129"/>
        <end position="146"/>
    </location>
</feature>
<evidence type="ECO:0000256" key="3">
    <source>
        <dbReference type="ARBA" id="ARBA00022833"/>
    </source>
</evidence>
<dbReference type="EMBL" id="JAOAOG010000182">
    <property type="protein sequence ID" value="KAJ6242200.1"/>
    <property type="molecule type" value="Genomic_DNA"/>
</dbReference>
<evidence type="ECO:0000256" key="4">
    <source>
        <dbReference type="PROSITE-ProRule" id="PRU00175"/>
    </source>
</evidence>
<sequence>MDDAEYLDCSICLNNTRHCVATNCGHSFCAKCILDSLDEVNPNCPNCRSVIYNIYPNYLVRRLVEIQNQKNDLEEVSQSTDYNPDEKQELDQRIKSFNDLHHAPEKIQEIVRYDAGILRNLMTSCNNRYSLIGWIIIFLVLCYIFWTDDLIPLESGLVGILDDVFFIVVGVVILHFIVKYFEKRTRERNTQR</sequence>
<proteinExistence type="predicted"/>
<gene>
    <name evidence="7" type="ORF">M0813_22973</name>
</gene>
<keyword evidence="1" id="KW-0479">Metal-binding</keyword>
<reference evidence="7" key="1">
    <citation type="submission" date="2022-08" db="EMBL/GenBank/DDBJ databases">
        <title>Novel sulfate-reducing endosymbionts in the free-living metamonad Anaeramoeba.</title>
        <authorList>
            <person name="Jerlstrom-Hultqvist J."/>
            <person name="Cepicka I."/>
            <person name="Gallot-Lavallee L."/>
            <person name="Salas-Leiva D."/>
            <person name="Curtis B.A."/>
            <person name="Zahonova K."/>
            <person name="Pipaliya S."/>
            <person name="Dacks J."/>
            <person name="Roger A.J."/>
        </authorList>
    </citation>
    <scope>NUCLEOTIDE SEQUENCE</scope>
    <source>
        <strain evidence="7">Schooner1</strain>
    </source>
</reference>
<dbReference type="PANTHER" id="PTHR22894">
    <property type="entry name" value="RING-TYPE DOMAIN-CONTAINING PROTEIN"/>
    <property type="match status" value="1"/>
</dbReference>
<keyword evidence="5" id="KW-0812">Transmembrane</keyword>
<dbReference type="PROSITE" id="PS00518">
    <property type="entry name" value="ZF_RING_1"/>
    <property type="match status" value="1"/>
</dbReference>
<accession>A0ABQ8YCD2</accession>
<evidence type="ECO:0000313" key="8">
    <source>
        <dbReference type="Proteomes" id="UP001150062"/>
    </source>
</evidence>
<keyword evidence="3" id="KW-0862">Zinc</keyword>
<evidence type="ECO:0000256" key="1">
    <source>
        <dbReference type="ARBA" id="ARBA00022723"/>
    </source>
</evidence>
<feature type="domain" description="RING-type" evidence="6">
    <location>
        <begin position="9"/>
        <end position="48"/>
    </location>
</feature>
<dbReference type="PROSITE" id="PS50089">
    <property type="entry name" value="ZF_RING_2"/>
    <property type="match status" value="1"/>
</dbReference>
<evidence type="ECO:0000256" key="2">
    <source>
        <dbReference type="ARBA" id="ARBA00022771"/>
    </source>
</evidence>
<keyword evidence="8" id="KW-1185">Reference proteome</keyword>
<dbReference type="InterPro" id="IPR001841">
    <property type="entry name" value="Znf_RING"/>
</dbReference>